<dbReference type="InterPro" id="IPR021313">
    <property type="entry name" value="DUF2909"/>
</dbReference>
<organism evidence="2">
    <name type="scientific">mine drainage metagenome</name>
    <dbReference type="NCBI Taxonomy" id="410659"/>
    <lineage>
        <taxon>unclassified sequences</taxon>
        <taxon>metagenomes</taxon>
        <taxon>ecological metagenomes</taxon>
    </lineage>
</organism>
<protein>
    <submittedName>
        <fullName evidence="2">Transmembrane protein</fullName>
    </submittedName>
</protein>
<dbReference type="AlphaFoldDB" id="T0YI23"/>
<proteinExistence type="predicted"/>
<keyword evidence="1" id="KW-0472">Membrane</keyword>
<gene>
    <name evidence="2" type="ORF">B1A_19355</name>
</gene>
<name>T0YI23_9ZZZZ</name>
<comment type="caution">
    <text evidence="2">The sequence shown here is derived from an EMBL/GenBank/DDBJ whole genome shotgun (WGS) entry which is preliminary data.</text>
</comment>
<dbReference type="EMBL" id="AUZX01014281">
    <property type="protein sequence ID" value="EQD32708.1"/>
    <property type="molecule type" value="Genomic_DNA"/>
</dbReference>
<feature type="transmembrane region" description="Helical" evidence="1">
    <location>
        <begin position="6"/>
        <end position="27"/>
    </location>
</feature>
<reference evidence="2" key="1">
    <citation type="submission" date="2013-08" db="EMBL/GenBank/DDBJ databases">
        <authorList>
            <person name="Mendez C."/>
            <person name="Richter M."/>
            <person name="Ferrer M."/>
            <person name="Sanchez J."/>
        </authorList>
    </citation>
    <scope>NUCLEOTIDE SEQUENCE</scope>
</reference>
<sequence length="74" mass="7978">MPTWFRLLVIVSLGTIIASLGSALFHLARGTRADSDKIVRALTIRIALSLALFALIMAAWYAGLISPQGVLPTR</sequence>
<keyword evidence="1" id="KW-1133">Transmembrane helix</keyword>
<reference evidence="2" key="2">
    <citation type="journal article" date="2014" name="ISME J.">
        <title>Microbial stratification in low pH oxic and suboxic macroscopic growths along an acid mine drainage.</title>
        <authorList>
            <person name="Mendez-Garcia C."/>
            <person name="Mesa V."/>
            <person name="Sprenger R.R."/>
            <person name="Richter M."/>
            <person name="Diez M.S."/>
            <person name="Solano J."/>
            <person name="Bargiela R."/>
            <person name="Golyshina O.V."/>
            <person name="Manteca A."/>
            <person name="Ramos J.L."/>
            <person name="Gallego J.R."/>
            <person name="Llorente I."/>
            <person name="Martins Dos Santos V.A."/>
            <person name="Jensen O.N."/>
            <person name="Pelaez A.I."/>
            <person name="Sanchez J."/>
            <person name="Ferrer M."/>
        </authorList>
    </citation>
    <scope>NUCLEOTIDE SEQUENCE</scope>
</reference>
<dbReference type="Pfam" id="PF11137">
    <property type="entry name" value="DUF2909"/>
    <property type="match status" value="1"/>
</dbReference>
<keyword evidence="1 2" id="KW-0812">Transmembrane</keyword>
<feature type="transmembrane region" description="Helical" evidence="1">
    <location>
        <begin position="39"/>
        <end position="62"/>
    </location>
</feature>
<accession>T0YI23</accession>
<evidence type="ECO:0000313" key="2">
    <source>
        <dbReference type="EMBL" id="EQD32708.1"/>
    </source>
</evidence>
<dbReference type="NCBIfam" id="NF033233">
    <property type="entry name" value="twin_helix"/>
    <property type="match status" value="1"/>
</dbReference>
<evidence type="ECO:0000256" key="1">
    <source>
        <dbReference type="SAM" id="Phobius"/>
    </source>
</evidence>